<sequence length="179" mass="20284">MIMIPFQNIKSFVLVSFVLFSLQNISAQNENFWSKVRFGGNIGIGFTNDTFNAVIAPAAIYDFNPWFSGGVGLSFGYSTFDDDVFNEERRSTNYGASLIGLFNPIPEFQLSAEFEQMGVSQRIETTNQTFTDDYWYPALFLGAGYRTGFVSFGIRYDVLYDDDKSIYGSAYAPFVRVFF</sequence>
<dbReference type="STRING" id="570521.SAMN04488508_103417"/>
<evidence type="ECO:0008006" key="4">
    <source>
        <dbReference type="Google" id="ProtNLM"/>
    </source>
</evidence>
<keyword evidence="3" id="KW-1185">Reference proteome</keyword>
<reference evidence="3" key="1">
    <citation type="submission" date="2016-11" db="EMBL/GenBank/DDBJ databases">
        <authorList>
            <person name="Varghese N."/>
            <person name="Submissions S."/>
        </authorList>
    </citation>
    <scope>NUCLEOTIDE SEQUENCE [LARGE SCALE GENOMIC DNA]</scope>
    <source>
        <strain evidence="3">DSM 22623</strain>
    </source>
</reference>
<dbReference type="AlphaFoldDB" id="A0A1M6EI33"/>
<organism evidence="2 3">
    <name type="scientific">Aquimarina spongiae</name>
    <dbReference type="NCBI Taxonomy" id="570521"/>
    <lineage>
        <taxon>Bacteria</taxon>
        <taxon>Pseudomonadati</taxon>
        <taxon>Bacteroidota</taxon>
        <taxon>Flavobacteriia</taxon>
        <taxon>Flavobacteriales</taxon>
        <taxon>Flavobacteriaceae</taxon>
        <taxon>Aquimarina</taxon>
    </lineage>
</organism>
<name>A0A1M6EI33_9FLAO</name>
<gene>
    <name evidence="2" type="ORF">SAMN04488508_103417</name>
</gene>
<keyword evidence="1" id="KW-0732">Signal</keyword>
<dbReference type="EMBL" id="FQYP01000003">
    <property type="protein sequence ID" value="SHI85103.1"/>
    <property type="molecule type" value="Genomic_DNA"/>
</dbReference>
<feature type="chain" id="PRO_5013042301" description="Alpha-ketoglutarate decarboxylase" evidence="1">
    <location>
        <begin position="28"/>
        <end position="179"/>
    </location>
</feature>
<accession>A0A1M6EI33</accession>
<evidence type="ECO:0000313" key="3">
    <source>
        <dbReference type="Proteomes" id="UP000184432"/>
    </source>
</evidence>
<evidence type="ECO:0000313" key="2">
    <source>
        <dbReference type="EMBL" id="SHI85103.1"/>
    </source>
</evidence>
<proteinExistence type="predicted"/>
<protein>
    <recommendedName>
        <fullName evidence="4">Alpha-ketoglutarate decarboxylase</fullName>
    </recommendedName>
</protein>
<feature type="signal peptide" evidence="1">
    <location>
        <begin position="1"/>
        <end position="27"/>
    </location>
</feature>
<evidence type="ECO:0000256" key="1">
    <source>
        <dbReference type="SAM" id="SignalP"/>
    </source>
</evidence>
<dbReference type="Proteomes" id="UP000184432">
    <property type="component" value="Unassembled WGS sequence"/>
</dbReference>